<keyword evidence="1" id="KW-1133">Transmembrane helix</keyword>
<dbReference type="Proteomes" id="UP000718564">
    <property type="component" value="Unassembled WGS sequence"/>
</dbReference>
<accession>A0ABX1P495</accession>
<dbReference type="NCBIfam" id="NF038301">
    <property type="entry name" value="EPS_HpsA"/>
    <property type="match status" value="2"/>
</dbReference>
<dbReference type="RefSeq" id="WP_169154433.1">
    <property type="nucleotide sequence ID" value="NZ_CAWPJE010000402.1"/>
</dbReference>
<protein>
    <submittedName>
        <fullName evidence="2">Uncharacterized protein</fullName>
    </submittedName>
</protein>
<proteinExistence type="predicted"/>
<evidence type="ECO:0000313" key="2">
    <source>
        <dbReference type="EMBL" id="NMG19129.1"/>
    </source>
</evidence>
<keyword evidence="1" id="KW-0812">Transmembrane</keyword>
<dbReference type="EMBL" id="QMEB01000033">
    <property type="protein sequence ID" value="NMG19129.1"/>
    <property type="molecule type" value="Genomic_DNA"/>
</dbReference>
<reference evidence="2 3" key="1">
    <citation type="submission" date="2018-06" db="EMBL/GenBank/DDBJ databases">
        <title>Comparative genomics of Brasilonema spp. strains.</title>
        <authorList>
            <person name="Alvarenga D.O."/>
            <person name="Fiore M.F."/>
            <person name="Varani A.M."/>
        </authorList>
    </citation>
    <scope>NUCLEOTIDE SEQUENCE [LARGE SCALE GENOMIC DNA]</scope>
    <source>
        <strain evidence="2 3">SPC951</strain>
    </source>
</reference>
<comment type="caution">
    <text evidence="2">The sequence shown here is derived from an EMBL/GenBank/DDBJ whole genome shotgun (WGS) entry which is preliminary data.</text>
</comment>
<keyword evidence="3" id="KW-1185">Reference proteome</keyword>
<dbReference type="InterPro" id="IPR049774">
    <property type="entry name" value="EPS_HpsA-like"/>
</dbReference>
<feature type="transmembrane region" description="Helical" evidence="1">
    <location>
        <begin position="45"/>
        <end position="66"/>
    </location>
</feature>
<keyword evidence="1" id="KW-0472">Membrane</keyword>
<name>A0ABX1P495_9CYAN</name>
<sequence>MFHYRQKLKTINKTFVPIIKKKIIRLLRALLVNQKKRRTSVNAGFVLPTVAMVALVVVLMTTAILFRSFERAKNASNVRVNEAVLNAANPAIERAKAKIEQLFGDSRLESSIPSDFSLEEIINKNLNQFTFGDETQLKLVKDKEIQTVWKYPVDTDNNGKFDSYTLYGIYFRTPTSNKATSVLQARTQPMDTGTVGTECQSLATTSANLVSTYGWYKVGEKLKKSIFVYTTTVPITDLTRLNTNKYETFKGNKGFVALEYQQDRERIPLSNNAVVYEDDLEIAPEEGISLNGRILTNGNLLTTRLDQPIKFYLVSSPKSCYFKEGNSKIIVAGNVIDSRGTDNSSHDDVQVDLFEQQDAPNNTMKSDVINNTNKTVPTSVYGNTAAYNDEAYAKRIERLVQATNSAYPNNAELPDEVKQKIERYLAEDFTLDPVKVREKKLKTYFKKRTRRVPYAEVAQGSNPLKYGSHDYETNSPLQGNGNSLRPVDEWVFPFNPADGKTATNYAEIGIKDNGSKLYLPATEPVEQAKADKEQKIGDRLLVGNNLPQLWYDTTKSKFLSSPDEGQTITGKEWDVDRKGNNSTVTRKRFSQAYHFEDLGATDRDEFWEKSAAQKPQSSLDVVGGLRVVTGAGIYVDGPSSDSTASYPWDADVDPMTPDIQPRSFLSASRPNWDTNFVDPSNADPNRIKVSSLQFKGKDPIIVWSDSMPMTDSNLVANPKVKGDLLMRTTAVYFYKDPSDKDNSGKDQMPIACVSSFYDPTNAITAQNQNTLLSTAKNPDADLTTISGKSNNGVVYPPYSGNRASAISTYNSQLEQQARLVFPNGRFVNEPLRNALEHYSAGKPLSMADNSAIDTAVCAIQILNDTLRPNSSPPVPHRAIYETTFLDARQIKAIENTANVSTLTLQEYTERQPLEVRVTVLDLDKLRTTKIGTSTPQEYLIPNSGIIYATRDDALEDKSNPGSRDVSATDFKLDPTRRPNAIMLINGSNLSRHTTYNPKKPEENEKGLILVSNLPVYIKGNFNVHTQEEFLDNSLKGEKDWSNKFYARQSPNPNFGCRPSQFPDCNIGETWRPAVVIADAITVLSDNFRFGFREENDYDSMQTATNTETNLIFAQGNTPERPTESNGGLENFVRYLERWEGVSHTVAGSFIQFKHSNYATAPWQTVINGSSGSNQNQNRTPFFTPPNRFWSYDTALLSQSPDLFSLHFTTPATNKPNEFYREVGRDDAWVKTLLCAQEINGSYAISQDQRGTCQ</sequence>
<evidence type="ECO:0000256" key="1">
    <source>
        <dbReference type="SAM" id="Phobius"/>
    </source>
</evidence>
<organism evidence="2 3">
    <name type="scientific">Brasilonema bromeliae SPC951</name>
    <dbReference type="NCBI Taxonomy" id="385972"/>
    <lineage>
        <taxon>Bacteria</taxon>
        <taxon>Bacillati</taxon>
        <taxon>Cyanobacteriota</taxon>
        <taxon>Cyanophyceae</taxon>
        <taxon>Nostocales</taxon>
        <taxon>Scytonemataceae</taxon>
        <taxon>Brasilonema</taxon>
        <taxon>Bromeliae group (in: Brasilonema)</taxon>
    </lineage>
</organism>
<evidence type="ECO:0000313" key="3">
    <source>
        <dbReference type="Proteomes" id="UP000718564"/>
    </source>
</evidence>
<gene>
    <name evidence="2" type="ORF">DP116_06585</name>
</gene>